<feature type="compositionally biased region" description="Gly residues" evidence="1">
    <location>
        <begin position="30"/>
        <end position="39"/>
    </location>
</feature>
<dbReference type="KEGG" id="cthr:CTHT_0041840"/>
<dbReference type="HOGENOM" id="CLU_1626834_0_0_1"/>
<gene>
    <name evidence="2" type="ORF">CTHT_0041840</name>
</gene>
<keyword evidence="3" id="KW-1185">Reference proteome</keyword>
<dbReference type="GeneID" id="18258222"/>
<evidence type="ECO:0000313" key="2">
    <source>
        <dbReference type="EMBL" id="EGS19702.1"/>
    </source>
</evidence>
<reference evidence="2 3" key="1">
    <citation type="journal article" date="2011" name="Cell">
        <title>Insight into structure and assembly of the nuclear pore complex by utilizing the genome of a eukaryotic thermophile.</title>
        <authorList>
            <person name="Amlacher S."/>
            <person name="Sarges P."/>
            <person name="Flemming D."/>
            <person name="van Noort V."/>
            <person name="Kunze R."/>
            <person name="Devos D.P."/>
            <person name="Arumugam M."/>
            <person name="Bork P."/>
            <person name="Hurt E."/>
        </authorList>
    </citation>
    <scope>NUCLEOTIDE SEQUENCE [LARGE SCALE GENOMIC DNA]</scope>
    <source>
        <strain evidence="3">DSM 1495 / CBS 144.50 / IMI 039719</strain>
    </source>
</reference>
<dbReference type="RefSeq" id="XP_006694587.1">
    <property type="nucleotide sequence ID" value="XM_006694524.1"/>
</dbReference>
<evidence type="ECO:0000256" key="1">
    <source>
        <dbReference type="SAM" id="MobiDB-lite"/>
    </source>
</evidence>
<accession>G0SAD0</accession>
<feature type="compositionally biased region" description="Low complexity" evidence="1">
    <location>
        <begin position="40"/>
        <end position="81"/>
    </location>
</feature>
<dbReference type="EMBL" id="GL988043">
    <property type="protein sequence ID" value="EGS19702.1"/>
    <property type="molecule type" value="Genomic_DNA"/>
</dbReference>
<organism evidence="3">
    <name type="scientific">Chaetomium thermophilum (strain DSM 1495 / CBS 144.50 / IMI 039719)</name>
    <name type="common">Thermochaetoides thermophila</name>
    <dbReference type="NCBI Taxonomy" id="759272"/>
    <lineage>
        <taxon>Eukaryota</taxon>
        <taxon>Fungi</taxon>
        <taxon>Dikarya</taxon>
        <taxon>Ascomycota</taxon>
        <taxon>Pezizomycotina</taxon>
        <taxon>Sordariomycetes</taxon>
        <taxon>Sordariomycetidae</taxon>
        <taxon>Sordariales</taxon>
        <taxon>Chaetomiaceae</taxon>
        <taxon>Thermochaetoides</taxon>
    </lineage>
</organism>
<name>G0SAD0_CHATD</name>
<dbReference type="AlphaFoldDB" id="G0SAD0"/>
<sequence>MSLQPLPQSSPSYPILPLWGLDESPLTPRGKGGGSGHSGGSSSAGSSSSSNSDSSSSGGSSYSGSISWKDGNGNSGSSQGSCYSTEKVCDNYWCIPNGATCCNHADGMYCNSCVSSNSFTSSSSSRGGSSFAISGMPAQVAKPQKCPVLAVLTWTALTYALTV</sequence>
<feature type="region of interest" description="Disordered" evidence="1">
    <location>
        <begin position="1"/>
        <end position="81"/>
    </location>
</feature>
<evidence type="ECO:0000313" key="3">
    <source>
        <dbReference type="Proteomes" id="UP000008066"/>
    </source>
</evidence>
<protein>
    <submittedName>
        <fullName evidence="2">Uncharacterized protein</fullName>
    </submittedName>
</protein>
<feature type="compositionally biased region" description="Low complexity" evidence="1">
    <location>
        <begin position="1"/>
        <end position="18"/>
    </location>
</feature>
<proteinExistence type="predicted"/>
<dbReference type="Proteomes" id="UP000008066">
    <property type="component" value="Unassembled WGS sequence"/>
</dbReference>